<dbReference type="EC" id="2.4.-.-" evidence="11"/>
<gene>
    <name evidence="11" type="primary">csbB_3</name>
    <name evidence="11" type="ORF">CLORY_29070</name>
</gene>
<keyword evidence="6 9" id="KW-1133">Transmembrane helix</keyword>
<dbReference type="RefSeq" id="WP_079425709.1">
    <property type="nucleotide sequence ID" value="NZ_MZGV01000033.1"/>
</dbReference>
<dbReference type="STRING" id="1450648.CLORY_29070"/>
<comment type="similarity">
    <text evidence="8">Belongs to the glycosyltransferase 2 family. GtrB subfamily.</text>
</comment>
<keyword evidence="5 9" id="KW-0812">Transmembrane</keyword>
<dbReference type="PANTHER" id="PTHR48090">
    <property type="entry name" value="UNDECAPRENYL-PHOSPHATE 4-DEOXY-4-FORMAMIDO-L-ARABINOSE TRANSFERASE-RELATED"/>
    <property type="match status" value="1"/>
</dbReference>
<reference evidence="11 12" key="1">
    <citation type="submission" date="2017-03" db="EMBL/GenBank/DDBJ databases">
        <title>Genome sequence of Clostridium oryzae DSM 28571.</title>
        <authorList>
            <person name="Poehlein A."/>
            <person name="Daniel R."/>
        </authorList>
    </citation>
    <scope>NUCLEOTIDE SEQUENCE [LARGE SCALE GENOMIC DNA]</scope>
    <source>
        <strain evidence="11 12">DSM 28571</strain>
    </source>
</reference>
<keyword evidence="2" id="KW-1003">Cell membrane</keyword>
<dbReference type="EMBL" id="MZGV01000033">
    <property type="protein sequence ID" value="OPJ60332.1"/>
    <property type="molecule type" value="Genomic_DNA"/>
</dbReference>
<evidence type="ECO:0000259" key="10">
    <source>
        <dbReference type="Pfam" id="PF00535"/>
    </source>
</evidence>
<dbReference type="GO" id="GO:0016757">
    <property type="term" value="F:glycosyltransferase activity"/>
    <property type="evidence" value="ECO:0007669"/>
    <property type="project" value="UniProtKB-KW"/>
</dbReference>
<organism evidence="11 12">
    <name type="scientific">Clostridium oryzae</name>
    <dbReference type="NCBI Taxonomy" id="1450648"/>
    <lineage>
        <taxon>Bacteria</taxon>
        <taxon>Bacillati</taxon>
        <taxon>Bacillota</taxon>
        <taxon>Clostridia</taxon>
        <taxon>Eubacteriales</taxon>
        <taxon>Clostridiaceae</taxon>
        <taxon>Clostridium</taxon>
    </lineage>
</organism>
<dbReference type="InterPro" id="IPR029044">
    <property type="entry name" value="Nucleotide-diphossugar_trans"/>
</dbReference>
<feature type="domain" description="Glycosyltransferase 2-like" evidence="10">
    <location>
        <begin position="5"/>
        <end position="170"/>
    </location>
</feature>
<keyword evidence="12" id="KW-1185">Reference proteome</keyword>
<dbReference type="GO" id="GO:0005886">
    <property type="term" value="C:plasma membrane"/>
    <property type="evidence" value="ECO:0007669"/>
    <property type="project" value="UniProtKB-SubCell"/>
</dbReference>
<evidence type="ECO:0000256" key="3">
    <source>
        <dbReference type="ARBA" id="ARBA00022676"/>
    </source>
</evidence>
<dbReference type="Gene3D" id="3.90.550.10">
    <property type="entry name" value="Spore Coat Polysaccharide Biosynthesis Protein SpsA, Chain A"/>
    <property type="match status" value="1"/>
</dbReference>
<evidence type="ECO:0000313" key="12">
    <source>
        <dbReference type="Proteomes" id="UP000190080"/>
    </source>
</evidence>
<dbReference type="AlphaFoldDB" id="A0A1V4IJY1"/>
<dbReference type="PANTHER" id="PTHR48090:SF8">
    <property type="entry name" value="GLYCOSYLTRANSFERASE CSBB-RELATED"/>
    <property type="match status" value="1"/>
</dbReference>
<evidence type="ECO:0000256" key="6">
    <source>
        <dbReference type="ARBA" id="ARBA00022989"/>
    </source>
</evidence>
<protein>
    <submittedName>
        <fullName evidence="11">Putative glycosyltransferase CsbB</fullName>
        <ecNumber evidence="11">2.4.-.-</ecNumber>
    </submittedName>
</protein>
<feature type="transmembrane region" description="Helical" evidence="9">
    <location>
        <begin position="265"/>
        <end position="286"/>
    </location>
</feature>
<dbReference type="InterPro" id="IPR001173">
    <property type="entry name" value="Glyco_trans_2-like"/>
</dbReference>
<keyword evidence="7 9" id="KW-0472">Membrane</keyword>
<dbReference type="CDD" id="cd04187">
    <property type="entry name" value="DPM1_like_bac"/>
    <property type="match status" value="1"/>
</dbReference>
<evidence type="ECO:0000256" key="7">
    <source>
        <dbReference type="ARBA" id="ARBA00023136"/>
    </source>
</evidence>
<evidence type="ECO:0000256" key="5">
    <source>
        <dbReference type="ARBA" id="ARBA00022692"/>
    </source>
</evidence>
<name>A0A1V4IJY1_9CLOT</name>
<dbReference type="SUPFAM" id="SSF53448">
    <property type="entry name" value="Nucleotide-diphospho-sugar transferases"/>
    <property type="match status" value="1"/>
</dbReference>
<evidence type="ECO:0000256" key="9">
    <source>
        <dbReference type="SAM" id="Phobius"/>
    </source>
</evidence>
<evidence type="ECO:0000256" key="4">
    <source>
        <dbReference type="ARBA" id="ARBA00022679"/>
    </source>
</evidence>
<comment type="caution">
    <text evidence="11">The sequence shown here is derived from an EMBL/GenBank/DDBJ whole genome shotgun (WGS) entry which is preliminary data.</text>
</comment>
<dbReference type="Pfam" id="PF00535">
    <property type="entry name" value="Glycos_transf_2"/>
    <property type="match status" value="1"/>
</dbReference>
<keyword evidence="4 11" id="KW-0808">Transferase</keyword>
<dbReference type="Proteomes" id="UP000190080">
    <property type="component" value="Unassembled WGS sequence"/>
</dbReference>
<evidence type="ECO:0000256" key="1">
    <source>
        <dbReference type="ARBA" id="ARBA00004651"/>
    </source>
</evidence>
<comment type="subcellular location">
    <subcellularLocation>
        <location evidence="1">Cell membrane</location>
        <topology evidence="1">Multi-pass membrane protein</topology>
    </subcellularLocation>
</comment>
<dbReference type="FunFam" id="3.90.550.10:FF:000079">
    <property type="entry name" value="Probable glycosyl transferase"/>
    <property type="match status" value="1"/>
</dbReference>
<sequence length="318" mass="36293">MKLLSVVVPCYNEEEVLPFFYKKINEISEKMIEKIAFEYIFVDDGSKDDTLQYIKKLAAEDRRVGYVSFTRNFGKEAAIYAGLEHSKGDYVVLIDADLQNPPEMIIEMYDSIIEGGYDSVAARRVTRTGEPVIRSFFSKSFYRVFNKISNTNLAEGASDFRLMTRQMVEVILAMKESNRFTKGIFGWVGFNTKWIECENVERIAGESKWSFLSLFNYAIEAIVDFSMLPLAIAGILGILFTVISFISLVIQIFGYMTLGHFKSNLSLLVSVILLIGGLQFFCIGILSEYVGRAYLECKHRPIYIEKEESSYDNDKSKN</sequence>
<accession>A0A1V4IJY1</accession>
<keyword evidence="3 11" id="KW-0328">Glycosyltransferase</keyword>
<dbReference type="InterPro" id="IPR050256">
    <property type="entry name" value="Glycosyltransferase_2"/>
</dbReference>
<proteinExistence type="inferred from homology"/>
<evidence type="ECO:0000313" key="11">
    <source>
        <dbReference type="EMBL" id="OPJ60332.1"/>
    </source>
</evidence>
<dbReference type="OrthoDB" id="9807778at2"/>
<evidence type="ECO:0000256" key="2">
    <source>
        <dbReference type="ARBA" id="ARBA00022475"/>
    </source>
</evidence>
<feature type="transmembrane region" description="Helical" evidence="9">
    <location>
        <begin position="227"/>
        <end position="253"/>
    </location>
</feature>
<evidence type="ECO:0000256" key="8">
    <source>
        <dbReference type="ARBA" id="ARBA00038152"/>
    </source>
</evidence>